<dbReference type="Proteomes" id="UP000800200">
    <property type="component" value="Unassembled WGS sequence"/>
</dbReference>
<evidence type="ECO:0000256" key="2">
    <source>
        <dbReference type="ARBA" id="ARBA00022692"/>
    </source>
</evidence>
<evidence type="ECO:0000256" key="5">
    <source>
        <dbReference type="SAM" id="Phobius"/>
    </source>
</evidence>
<keyword evidence="8" id="KW-1185">Reference proteome</keyword>
<comment type="subcellular location">
    <subcellularLocation>
        <location evidence="1">Membrane</location>
        <topology evidence="1">Multi-pass membrane protein</topology>
    </subcellularLocation>
</comment>
<dbReference type="InterPro" id="IPR011701">
    <property type="entry name" value="MFS"/>
</dbReference>
<dbReference type="EMBL" id="ML994610">
    <property type="protein sequence ID" value="KAF2195511.1"/>
    <property type="molecule type" value="Genomic_DNA"/>
</dbReference>
<evidence type="ECO:0000256" key="4">
    <source>
        <dbReference type="ARBA" id="ARBA00023136"/>
    </source>
</evidence>
<dbReference type="AlphaFoldDB" id="A0A6A6EW66"/>
<name>A0A6A6EW66_9PEZI</name>
<accession>A0A6A6EW66</accession>
<evidence type="ECO:0000313" key="7">
    <source>
        <dbReference type="EMBL" id="KAF2195511.1"/>
    </source>
</evidence>
<evidence type="ECO:0000313" key="8">
    <source>
        <dbReference type="Proteomes" id="UP000800200"/>
    </source>
</evidence>
<feature type="transmembrane region" description="Helical" evidence="5">
    <location>
        <begin position="98"/>
        <end position="117"/>
    </location>
</feature>
<feature type="transmembrane region" description="Helical" evidence="5">
    <location>
        <begin position="491"/>
        <end position="514"/>
    </location>
</feature>
<reference evidence="7" key="1">
    <citation type="journal article" date="2020" name="Stud. Mycol.">
        <title>101 Dothideomycetes genomes: a test case for predicting lifestyles and emergence of pathogens.</title>
        <authorList>
            <person name="Haridas S."/>
            <person name="Albert R."/>
            <person name="Binder M."/>
            <person name="Bloem J."/>
            <person name="Labutti K."/>
            <person name="Salamov A."/>
            <person name="Andreopoulos B."/>
            <person name="Baker S."/>
            <person name="Barry K."/>
            <person name="Bills G."/>
            <person name="Bluhm B."/>
            <person name="Cannon C."/>
            <person name="Castanera R."/>
            <person name="Culley D."/>
            <person name="Daum C."/>
            <person name="Ezra D."/>
            <person name="Gonzalez J."/>
            <person name="Henrissat B."/>
            <person name="Kuo A."/>
            <person name="Liang C."/>
            <person name="Lipzen A."/>
            <person name="Lutzoni F."/>
            <person name="Magnuson J."/>
            <person name="Mondo S."/>
            <person name="Nolan M."/>
            <person name="Ohm R."/>
            <person name="Pangilinan J."/>
            <person name="Park H.-J."/>
            <person name="Ramirez L."/>
            <person name="Alfaro M."/>
            <person name="Sun H."/>
            <person name="Tritt A."/>
            <person name="Yoshinaga Y."/>
            <person name="Zwiers L.-H."/>
            <person name="Turgeon B."/>
            <person name="Goodwin S."/>
            <person name="Spatafora J."/>
            <person name="Crous P."/>
            <person name="Grigoriev I."/>
        </authorList>
    </citation>
    <scope>NUCLEOTIDE SEQUENCE</scope>
    <source>
        <strain evidence="7">CBS 207.26</strain>
    </source>
</reference>
<dbReference type="GO" id="GO:0022857">
    <property type="term" value="F:transmembrane transporter activity"/>
    <property type="evidence" value="ECO:0007669"/>
    <property type="project" value="InterPro"/>
</dbReference>
<keyword evidence="3 5" id="KW-1133">Transmembrane helix</keyword>
<protein>
    <submittedName>
        <fullName evidence="7">Integral membrane protein</fullName>
    </submittedName>
</protein>
<feature type="transmembrane region" description="Helical" evidence="5">
    <location>
        <begin position="331"/>
        <end position="356"/>
    </location>
</feature>
<evidence type="ECO:0000256" key="1">
    <source>
        <dbReference type="ARBA" id="ARBA00004141"/>
    </source>
</evidence>
<dbReference type="OrthoDB" id="2130629at2759"/>
<feature type="transmembrane region" description="Helical" evidence="5">
    <location>
        <begin position="216"/>
        <end position="238"/>
    </location>
</feature>
<dbReference type="Gene3D" id="1.20.1720.10">
    <property type="entry name" value="Multidrug resistance protein D"/>
    <property type="match status" value="1"/>
</dbReference>
<feature type="transmembrane region" description="Helical" evidence="5">
    <location>
        <begin position="61"/>
        <end position="86"/>
    </location>
</feature>
<sequence length="525" mass="55822">MSRSSTSIELVQYPETITQPPSLTLKGEDTPPLTSELQAINPPENAVSVEQTDGPGKGTTAIVLLSVVCITGISSLLAGLVTVGLPTMAHELQLDTNLLLWPISIYALTCGCTLLLLGSVADVVGSRPMYLTGCVLQSGFTLACGLAQTGTQLIVFRAFAGIAISFCLPSAVSIITSTFPEGKSRNIAFASMGGGQPIGFSLGLTLGGIFSDTIGWRWGFHIAAIINTAVFVMGFFGLPKGIDSKQSDIWNRLKHDIDWTGTIIASASLAMLSYSFASITGSTSNITDPATLAMLIISIVLIPVFIFWVGRQEKASRPAIIPNSLWRNRHFTCICIGVFITWGVFNAVESFLTLFFQKVQEISAIQTSIRFLPAPISGALANLVMGLIAHKVRADWAVIFGTAMTCIGALLMAVIQPQWSYWACAFPAMFLNPVGADALFTVSNLVITSVFNTVAQIGKSVGLATSAVIASTITAQSGYEEKEAPPALMEGYGAAFWYCFALSCATAVLFVWGLRGIGRVGVKRE</sequence>
<feature type="transmembrane region" description="Helical" evidence="5">
    <location>
        <begin position="396"/>
        <end position="415"/>
    </location>
</feature>
<organism evidence="7 8">
    <name type="scientific">Zopfia rhizophila CBS 207.26</name>
    <dbReference type="NCBI Taxonomy" id="1314779"/>
    <lineage>
        <taxon>Eukaryota</taxon>
        <taxon>Fungi</taxon>
        <taxon>Dikarya</taxon>
        <taxon>Ascomycota</taxon>
        <taxon>Pezizomycotina</taxon>
        <taxon>Dothideomycetes</taxon>
        <taxon>Dothideomycetes incertae sedis</taxon>
        <taxon>Zopfiaceae</taxon>
        <taxon>Zopfia</taxon>
    </lineage>
</organism>
<feature type="transmembrane region" description="Helical" evidence="5">
    <location>
        <begin position="154"/>
        <end position="175"/>
    </location>
</feature>
<keyword evidence="4 5" id="KW-0472">Membrane</keyword>
<dbReference type="InterPro" id="IPR036259">
    <property type="entry name" value="MFS_trans_sf"/>
</dbReference>
<dbReference type="PANTHER" id="PTHR42718:SF27">
    <property type="entry name" value="TRANSPORTER, PUTATIVE-RELATED"/>
    <property type="match status" value="1"/>
</dbReference>
<feature type="transmembrane region" description="Helical" evidence="5">
    <location>
        <begin position="368"/>
        <end position="389"/>
    </location>
</feature>
<dbReference type="Gene3D" id="1.20.1250.20">
    <property type="entry name" value="MFS general substrate transporter like domains"/>
    <property type="match status" value="1"/>
</dbReference>
<dbReference type="PANTHER" id="PTHR42718">
    <property type="entry name" value="MAJOR FACILITATOR SUPERFAMILY MULTIDRUG TRANSPORTER MFSC"/>
    <property type="match status" value="1"/>
</dbReference>
<keyword evidence="2 5" id="KW-0812">Transmembrane</keyword>
<feature type="transmembrane region" description="Helical" evidence="5">
    <location>
        <begin position="289"/>
        <end position="310"/>
    </location>
</feature>
<dbReference type="SUPFAM" id="SSF103473">
    <property type="entry name" value="MFS general substrate transporter"/>
    <property type="match status" value="1"/>
</dbReference>
<dbReference type="Pfam" id="PF07690">
    <property type="entry name" value="MFS_1"/>
    <property type="match status" value="1"/>
</dbReference>
<dbReference type="PROSITE" id="PS50850">
    <property type="entry name" value="MFS"/>
    <property type="match status" value="1"/>
</dbReference>
<feature type="transmembrane region" description="Helical" evidence="5">
    <location>
        <begin position="461"/>
        <end position="479"/>
    </location>
</feature>
<feature type="transmembrane region" description="Helical" evidence="5">
    <location>
        <begin position="129"/>
        <end position="148"/>
    </location>
</feature>
<proteinExistence type="predicted"/>
<feature type="transmembrane region" description="Helical" evidence="5">
    <location>
        <begin position="435"/>
        <end position="454"/>
    </location>
</feature>
<feature type="transmembrane region" description="Helical" evidence="5">
    <location>
        <begin position="187"/>
        <end position="210"/>
    </location>
</feature>
<gene>
    <name evidence="7" type="ORF">K469DRAFT_13746</name>
</gene>
<feature type="domain" description="Major facilitator superfamily (MFS) profile" evidence="6">
    <location>
        <begin position="63"/>
        <end position="519"/>
    </location>
</feature>
<dbReference type="InterPro" id="IPR020846">
    <property type="entry name" value="MFS_dom"/>
</dbReference>
<evidence type="ECO:0000256" key="3">
    <source>
        <dbReference type="ARBA" id="ARBA00022989"/>
    </source>
</evidence>
<dbReference type="GO" id="GO:0016020">
    <property type="term" value="C:membrane"/>
    <property type="evidence" value="ECO:0007669"/>
    <property type="project" value="UniProtKB-SubCell"/>
</dbReference>
<evidence type="ECO:0000259" key="6">
    <source>
        <dbReference type="PROSITE" id="PS50850"/>
    </source>
</evidence>
<feature type="transmembrane region" description="Helical" evidence="5">
    <location>
        <begin position="259"/>
        <end position="277"/>
    </location>
</feature>